<dbReference type="EMBL" id="FMAR01000001">
    <property type="protein sequence ID" value="SCB76443.1"/>
    <property type="molecule type" value="Genomic_DNA"/>
</dbReference>
<dbReference type="STRING" id="1335309.GA0116948_101207"/>
<feature type="chain" id="PRO_5008687907" description="DUF5018 domain-containing protein" evidence="1">
    <location>
        <begin position="24"/>
        <end position="278"/>
    </location>
</feature>
<organism evidence="3 4">
    <name type="scientific">Chitinophaga costaii</name>
    <dbReference type="NCBI Taxonomy" id="1335309"/>
    <lineage>
        <taxon>Bacteria</taxon>
        <taxon>Pseudomonadati</taxon>
        <taxon>Bacteroidota</taxon>
        <taxon>Chitinophagia</taxon>
        <taxon>Chitinophagales</taxon>
        <taxon>Chitinophagaceae</taxon>
        <taxon>Chitinophaga</taxon>
    </lineage>
</organism>
<evidence type="ECO:0000313" key="4">
    <source>
        <dbReference type="Proteomes" id="UP000242818"/>
    </source>
</evidence>
<dbReference type="OrthoDB" id="760804at2"/>
<protein>
    <recommendedName>
        <fullName evidence="2">DUF5018 domain-containing protein</fullName>
    </recommendedName>
</protein>
<keyword evidence="1" id="KW-0732">Signal</keyword>
<sequence length="278" mass="30306">MIKNIAKLAVLVVACSCWMSCLKKDLPTTNSSSLNTLSDFNLVYKYIDTIVDNANTPNENTRIQVTTVQLNKTLSISGDTLYVTPTFPSSFPQKEKSKVTLSSIWGVAYISDAAVIKPVDNAPALGSPGDFTTPASYDVIAANGDTKRWVVVVAALPLVNQWEGTYIESGTLELATAGLQTCPAGYEQNLATAGTNKLLATAAYWYLDNSNITYYITINTDNTVTISANPAAAVEIQQDAGTSSTYNPDTKQFDLYYYYYSGGDPANWRKFHTILTYK</sequence>
<feature type="signal peptide" evidence="1">
    <location>
        <begin position="1"/>
        <end position="23"/>
    </location>
</feature>
<evidence type="ECO:0000256" key="1">
    <source>
        <dbReference type="SAM" id="SignalP"/>
    </source>
</evidence>
<keyword evidence="4" id="KW-1185">Reference proteome</keyword>
<reference evidence="3 4" key="1">
    <citation type="submission" date="2016-08" db="EMBL/GenBank/DDBJ databases">
        <authorList>
            <person name="Seilhamer J.J."/>
        </authorList>
    </citation>
    <scope>NUCLEOTIDE SEQUENCE [LARGE SCALE GENOMIC DNA]</scope>
    <source>
        <strain evidence="3 4">A37T2</strain>
    </source>
</reference>
<dbReference type="RefSeq" id="WP_089708109.1">
    <property type="nucleotide sequence ID" value="NZ_FMAR01000001.1"/>
</dbReference>
<dbReference type="Pfam" id="PF22243">
    <property type="entry name" value="DUF5018-rel"/>
    <property type="match status" value="1"/>
</dbReference>
<accession>A0A1C3Z2I2</accession>
<evidence type="ECO:0000259" key="2">
    <source>
        <dbReference type="Pfam" id="PF22243"/>
    </source>
</evidence>
<feature type="domain" description="DUF5018" evidence="2">
    <location>
        <begin position="38"/>
        <end position="151"/>
    </location>
</feature>
<dbReference type="Gene3D" id="2.60.40.4120">
    <property type="match status" value="1"/>
</dbReference>
<dbReference type="InterPro" id="IPR054460">
    <property type="entry name" value="DUF5018-rel"/>
</dbReference>
<proteinExistence type="predicted"/>
<dbReference type="Proteomes" id="UP000242818">
    <property type="component" value="Unassembled WGS sequence"/>
</dbReference>
<name>A0A1C3Z2I2_9BACT</name>
<dbReference type="AlphaFoldDB" id="A0A1C3Z2I2"/>
<gene>
    <name evidence="3" type="ORF">GA0116948_101207</name>
</gene>
<evidence type="ECO:0000313" key="3">
    <source>
        <dbReference type="EMBL" id="SCB76443.1"/>
    </source>
</evidence>